<name>A0A4Y2DMS1_ARAVE</name>
<gene>
    <name evidence="1" type="ORF">AVEN_251055_1</name>
</gene>
<sequence>MSPNRFFPPSLLSARLPNDLVTKSSLQNISSDYCISHDSPQLIANHCIHINSKFSHLANYAKLLDTSVLQEFTPELEQAVLQETMPELLLSISRLSQMKQVVSIVWNTMRRSQNEFETHD</sequence>
<comment type="caution">
    <text evidence="1">The sequence shown here is derived from an EMBL/GenBank/DDBJ whole genome shotgun (WGS) entry which is preliminary data.</text>
</comment>
<accession>A0A4Y2DMS1</accession>
<proteinExistence type="predicted"/>
<reference evidence="1 2" key="1">
    <citation type="journal article" date="2019" name="Sci. Rep.">
        <title>Orb-weaving spider Araneus ventricosus genome elucidates the spidroin gene catalogue.</title>
        <authorList>
            <person name="Kono N."/>
            <person name="Nakamura H."/>
            <person name="Ohtoshi R."/>
            <person name="Moran D.A.P."/>
            <person name="Shinohara A."/>
            <person name="Yoshida Y."/>
            <person name="Fujiwara M."/>
            <person name="Mori M."/>
            <person name="Tomita M."/>
            <person name="Arakawa K."/>
        </authorList>
    </citation>
    <scope>NUCLEOTIDE SEQUENCE [LARGE SCALE GENOMIC DNA]</scope>
</reference>
<organism evidence="1 2">
    <name type="scientific">Araneus ventricosus</name>
    <name type="common">Orbweaver spider</name>
    <name type="synonym">Epeira ventricosa</name>
    <dbReference type="NCBI Taxonomy" id="182803"/>
    <lineage>
        <taxon>Eukaryota</taxon>
        <taxon>Metazoa</taxon>
        <taxon>Ecdysozoa</taxon>
        <taxon>Arthropoda</taxon>
        <taxon>Chelicerata</taxon>
        <taxon>Arachnida</taxon>
        <taxon>Araneae</taxon>
        <taxon>Araneomorphae</taxon>
        <taxon>Entelegynae</taxon>
        <taxon>Araneoidea</taxon>
        <taxon>Araneidae</taxon>
        <taxon>Araneus</taxon>
    </lineage>
</organism>
<protein>
    <submittedName>
        <fullName evidence="1">Uncharacterized protein</fullName>
    </submittedName>
</protein>
<dbReference type="Proteomes" id="UP000499080">
    <property type="component" value="Unassembled WGS sequence"/>
</dbReference>
<evidence type="ECO:0000313" key="2">
    <source>
        <dbReference type="Proteomes" id="UP000499080"/>
    </source>
</evidence>
<dbReference type="AlphaFoldDB" id="A0A4Y2DMS1"/>
<dbReference type="EMBL" id="BGPR01000383">
    <property type="protein sequence ID" value="GBM17144.1"/>
    <property type="molecule type" value="Genomic_DNA"/>
</dbReference>
<evidence type="ECO:0000313" key="1">
    <source>
        <dbReference type="EMBL" id="GBM17144.1"/>
    </source>
</evidence>
<keyword evidence="2" id="KW-1185">Reference proteome</keyword>